<comment type="subcellular location">
    <subcellularLocation>
        <location evidence="1">Cell inner membrane</location>
        <topology evidence="1">Multi-pass membrane protein</topology>
    </subcellularLocation>
</comment>
<feature type="transmembrane region" description="Helical" evidence="10">
    <location>
        <begin position="39"/>
        <end position="58"/>
    </location>
</feature>
<dbReference type="Gene3D" id="3.40.30.60">
    <property type="entry name" value="FHIPEP family, domain 1"/>
    <property type="match status" value="1"/>
</dbReference>
<dbReference type="PROSITE" id="PS00994">
    <property type="entry name" value="FHIPEP"/>
    <property type="match status" value="1"/>
</dbReference>
<dbReference type="InterPro" id="IPR042193">
    <property type="entry name" value="FHIPEP_3"/>
</dbReference>
<keyword evidence="7 10" id="KW-1133">Transmembrane helix</keyword>
<evidence type="ECO:0000256" key="4">
    <source>
        <dbReference type="ARBA" id="ARBA00022475"/>
    </source>
</evidence>
<dbReference type="PANTHER" id="PTHR30161:SF2">
    <property type="entry name" value="INVASION PROTEIN INVA"/>
    <property type="match status" value="1"/>
</dbReference>
<keyword evidence="4" id="KW-1003">Cell membrane</keyword>
<feature type="transmembrane region" description="Helical" evidence="10">
    <location>
        <begin position="70"/>
        <end position="90"/>
    </location>
</feature>
<evidence type="ECO:0000256" key="10">
    <source>
        <dbReference type="SAM" id="Phobius"/>
    </source>
</evidence>
<evidence type="ECO:0000313" key="11">
    <source>
        <dbReference type="EMBL" id="MBP2168829.1"/>
    </source>
</evidence>
<dbReference type="InterPro" id="IPR006302">
    <property type="entry name" value="T3SS_HrcV"/>
</dbReference>
<organism evidence="11 12">
    <name type="scientific">Winslowiella toletana</name>
    <dbReference type="NCBI Taxonomy" id="92490"/>
    <lineage>
        <taxon>Bacteria</taxon>
        <taxon>Pseudomonadati</taxon>
        <taxon>Pseudomonadota</taxon>
        <taxon>Gammaproteobacteria</taxon>
        <taxon>Enterobacterales</taxon>
        <taxon>Erwiniaceae</taxon>
        <taxon>Winslowiella</taxon>
    </lineage>
</organism>
<comment type="caution">
    <text evidence="11">The sequence shown here is derived from an EMBL/GenBank/DDBJ whole genome shotgun (WGS) entry which is preliminary data.</text>
</comment>
<dbReference type="Pfam" id="PF00771">
    <property type="entry name" value="FHIPEP"/>
    <property type="match status" value="1"/>
</dbReference>
<evidence type="ECO:0000256" key="1">
    <source>
        <dbReference type="ARBA" id="ARBA00004429"/>
    </source>
</evidence>
<dbReference type="Gene3D" id="1.10.8.540">
    <property type="entry name" value="FHIPEP family, domain 3"/>
    <property type="match status" value="1"/>
</dbReference>
<dbReference type="Proteomes" id="UP001195624">
    <property type="component" value="Unassembled WGS sequence"/>
</dbReference>
<dbReference type="PANTHER" id="PTHR30161">
    <property type="entry name" value="FLAGELLAR EXPORT PROTEIN, MEMBRANE FLHA SUBUNIT-RELATED"/>
    <property type="match status" value="1"/>
</dbReference>
<feature type="transmembrane region" description="Helical" evidence="10">
    <location>
        <begin position="102"/>
        <end position="128"/>
    </location>
</feature>
<dbReference type="Gene3D" id="3.40.5.40">
    <property type="entry name" value="FHIPEP family, domain 2"/>
    <property type="match status" value="1"/>
</dbReference>
<evidence type="ECO:0000256" key="7">
    <source>
        <dbReference type="ARBA" id="ARBA00022989"/>
    </source>
</evidence>
<feature type="transmembrane region" description="Helical" evidence="10">
    <location>
        <begin position="15"/>
        <end position="33"/>
    </location>
</feature>
<protein>
    <submittedName>
        <fullName evidence="11">Type III secretion protein V</fullName>
    </submittedName>
</protein>
<proteinExistence type="inferred from homology"/>
<feature type="transmembrane region" description="Helical" evidence="10">
    <location>
        <begin position="239"/>
        <end position="261"/>
    </location>
</feature>
<feature type="region of interest" description="Disordered" evidence="9">
    <location>
        <begin position="325"/>
        <end position="346"/>
    </location>
</feature>
<evidence type="ECO:0000256" key="6">
    <source>
        <dbReference type="ARBA" id="ARBA00022692"/>
    </source>
</evidence>
<reference evidence="12" key="2">
    <citation type="submission" date="2023-07" db="EMBL/GenBank/DDBJ databases">
        <title>Genome mining of underrepresented organisms for secondary metabolites.</title>
        <authorList>
            <person name="D'Agostino P.M."/>
        </authorList>
    </citation>
    <scope>NUCLEOTIDE SEQUENCE [LARGE SCALE GENOMIC DNA]</scope>
    <source>
        <strain evidence="12">WS4403</strain>
    </source>
</reference>
<dbReference type="Gene3D" id="3.40.50.12790">
    <property type="entry name" value="FHIPEP family, domain 4"/>
    <property type="match status" value="1"/>
</dbReference>
<dbReference type="EMBL" id="JAGGMQ010000001">
    <property type="protein sequence ID" value="MBP2168829.1"/>
    <property type="molecule type" value="Genomic_DNA"/>
</dbReference>
<evidence type="ECO:0000256" key="9">
    <source>
        <dbReference type="SAM" id="MobiDB-lite"/>
    </source>
</evidence>
<dbReference type="NCBIfam" id="TIGR01399">
    <property type="entry name" value="hrcV"/>
    <property type="match status" value="1"/>
</dbReference>
<keyword evidence="12" id="KW-1185">Reference proteome</keyword>
<evidence type="ECO:0000256" key="8">
    <source>
        <dbReference type="ARBA" id="ARBA00023136"/>
    </source>
</evidence>
<reference evidence="11 12" key="1">
    <citation type="submission" date="2021-03" db="EMBL/GenBank/DDBJ databases">
        <authorList>
            <person name="D'Agostino P."/>
            <person name="Huntemann M."/>
            <person name="Clum A."/>
            <person name="Spunde A."/>
            <person name="Palaniappan K."/>
            <person name="Ritter S."/>
            <person name="Mikhailova N."/>
            <person name="Chen I.-M."/>
            <person name="Stamatis D."/>
            <person name="Reddy T."/>
            <person name="O'Malley R."/>
            <person name="Daum C."/>
            <person name="Shapiro N."/>
            <person name="Ivanova N."/>
            <person name="Kyrpides N."/>
            <person name="Woyke T."/>
        </authorList>
    </citation>
    <scope>NUCLEOTIDE SEQUENCE [LARGE SCALE GENOMIC DNA]</scope>
    <source>
        <strain evidence="11 12">WS4403</strain>
    </source>
</reference>
<keyword evidence="6 10" id="KW-0812">Transmembrane</keyword>
<gene>
    <name evidence="11" type="ORF">J2125_002021</name>
</gene>
<feature type="transmembrane region" description="Helical" evidence="10">
    <location>
        <begin position="273"/>
        <end position="291"/>
    </location>
</feature>
<dbReference type="InterPro" id="IPR001712">
    <property type="entry name" value="T3SS_FHIPEP"/>
</dbReference>
<evidence type="ECO:0000256" key="5">
    <source>
        <dbReference type="ARBA" id="ARBA00022519"/>
    </source>
</evidence>
<evidence type="ECO:0000256" key="3">
    <source>
        <dbReference type="ARBA" id="ARBA00022448"/>
    </source>
</evidence>
<dbReference type="NCBIfam" id="NF011865">
    <property type="entry name" value="PRK15337.1"/>
    <property type="match status" value="1"/>
</dbReference>
<evidence type="ECO:0000256" key="2">
    <source>
        <dbReference type="ARBA" id="ARBA00008835"/>
    </source>
</evidence>
<dbReference type="PRINTS" id="PR00949">
    <property type="entry name" value="TYPE3IMAPROT"/>
</dbReference>
<dbReference type="PIRSF" id="PIRSF005419">
    <property type="entry name" value="FlhA"/>
    <property type="match status" value="1"/>
</dbReference>
<keyword evidence="5" id="KW-0997">Cell inner membrane</keyword>
<feature type="transmembrane region" description="Helical" evidence="10">
    <location>
        <begin position="197"/>
        <end position="219"/>
    </location>
</feature>
<accession>A0ABS4P856</accession>
<dbReference type="InterPro" id="IPR042196">
    <property type="entry name" value="FHIPEP_4"/>
</dbReference>
<dbReference type="RefSeq" id="WP_017799619.1">
    <property type="nucleotide sequence ID" value="NZ_JAGGMQ010000001.1"/>
</dbReference>
<name>A0ABS4P856_9GAMM</name>
<keyword evidence="3" id="KW-0813">Transport</keyword>
<dbReference type="InterPro" id="IPR042194">
    <property type="entry name" value="FHIPEP_1"/>
</dbReference>
<dbReference type="InterPro" id="IPR025505">
    <property type="entry name" value="FHIPEP_CS"/>
</dbReference>
<sequence length="688" mass="75756">MVNDFIIQLRKHPELFILLLVVIIIAMLVIPLPTYLIDFLIGLNIVISALVFLSSFYIDRILSFSSFPAVLLITTLFRLALSISTSRLILNDADAGEIIATFGLFVIGDNLVVGFVIFAIVTIVQFMVITKGAERVAEVAARFSLDGMPGKQMSIDADLRANTIDADEATQRRSILEKESQLYGSFDGAMKFIKGDAIAGILVIFVNFIGGISVGVNQHGMDMSTALSTYTMLTIGDGLVAQIPSLLIAISAGFIVTRVGGEGDNMGITMMSQLVNNPFVLAIAAIIAMAIGFLPGFPLMIFTLLALIPGGLFFIKWREARQHDGGGKAASHKQGAETDDESKSDPAAATQLGLIDDLDQVTPITIPFIVRASPQACEYLNQLDAAGRFRSQFFVDYGIHLPAIVIRAAENQPPDKVALLINEIQAEQFDILFEQVTVVNVTDELAQLGIDCVTASGAVWVAQDQRQMLSELGYHTRTPVDELYYCIANTLVRNVSEYFGVQETKSHIDKLEKDYPDLIKEVMRHITVQRASEVMQRLLGEKISVRNTKLIMESLAVWAPREKDVITLVEHVRTALSRYISHKFAVGNSLKAVLISAEMEETLRQGIRTTATGSFLNLEPVISEKMMDTFTLGLSDILMSQKDYVILASVDIRRFVKRFLENKFKNLEVLSFGEISEGISIDVIKSIQ</sequence>
<evidence type="ECO:0000313" key="12">
    <source>
        <dbReference type="Proteomes" id="UP001195624"/>
    </source>
</evidence>
<comment type="similarity">
    <text evidence="2">Belongs to the FHIPEP (flagella/HR/invasion proteins export pore) family.</text>
</comment>
<keyword evidence="8 10" id="KW-0472">Membrane</keyword>